<sequence length="375" mass="42012">MSCQSFSNISFASCDSQEDLASLPQNGKGFFSFLVNAASRCVSWVMNRPIHVQLKKSCVVWPCDSHSDVGFGITVSEIMVKIEPTLEAGAELMKVIVITFSGVAVCANAAKEQPQKIVEIDHLSIRITSVYSSAGILCRKNVAIVFDGVSSLFFDEDALRSLTRCAVSHGIMKEVPEYCRPFYKLRSLSSRWSYAKSCVFAFIRDRRRRYNFNSSHLHFYAEARTSYLALLDYCHRTRDIAEKREQLADIEGDIRYRDVVLFLRRKVQERYSTTVLAGSTGEGVTPPPPPPSDAREFVIVSSLHVDAKITCVRLPAETTVWLRDVAFVKRHRESNFSVGDVTLVTGGKVSAATGAGFRGTVFFSLVNRKQWHDFC</sequence>
<dbReference type="VEuPathDB" id="TriTrypDB:C3747_199g16"/>
<gene>
    <name evidence="1" type="ORF">C4B63_1g1394</name>
</gene>
<reference evidence="1 2" key="1">
    <citation type="journal article" date="2018" name="Microb. Genom.">
        <title>Expanding an expanded genome: long-read sequencing of Trypanosoma cruzi.</title>
        <authorList>
            <person name="Berna L."/>
            <person name="Rodriguez M."/>
            <person name="Chiribao M.L."/>
            <person name="Parodi-Talice A."/>
            <person name="Pita S."/>
            <person name="Rijo G."/>
            <person name="Alvarez-Valin F."/>
            <person name="Robello C."/>
        </authorList>
    </citation>
    <scope>NUCLEOTIDE SEQUENCE [LARGE SCALE GENOMIC DNA]</scope>
    <source>
        <strain evidence="1 2">Dm28c</strain>
    </source>
</reference>
<dbReference type="VEuPathDB" id="TriTrypDB:TcG_10592"/>
<dbReference type="VEuPathDB" id="TriTrypDB:TcBrA4_0044210"/>
<dbReference type="VEuPathDB" id="TriTrypDB:TCSYLVIO_009686"/>
<dbReference type="EMBL" id="PRFA01000001">
    <property type="protein sequence ID" value="PWV03063.1"/>
    <property type="molecule type" value="Genomic_DNA"/>
</dbReference>
<dbReference type="AlphaFoldDB" id="A0A2V2W5V6"/>
<protein>
    <submittedName>
        <fullName evidence="1">Uncharacterized protein</fullName>
    </submittedName>
</protein>
<dbReference type="Proteomes" id="UP000246121">
    <property type="component" value="Unassembled WGS sequence"/>
</dbReference>
<comment type="caution">
    <text evidence="1">The sequence shown here is derived from an EMBL/GenBank/DDBJ whole genome shotgun (WGS) entry which is preliminary data.</text>
</comment>
<name>A0A2V2W5V6_TRYCR</name>
<dbReference type="VEuPathDB" id="TriTrypDB:Tc_MARK_8184"/>
<evidence type="ECO:0000313" key="2">
    <source>
        <dbReference type="Proteomes" id="UP000246121"/>
    </source>
</evidence>
<organism evidence="1 2">
    <name type="scientific">Trypanosoma cruzi</name>
    <dbReference type="NCBI Taxonomy" id="5693"/>
    <lineage>
        <taxon>Eukaryota</taxon>
        <taxon>Discoba</taxon>
        <taxon>Euglenozoa</taxon>
        <taxon>Kinetoplastea</taxon>
        <taxon>Metakinetoplastina</taxon>
        <taxon>Trypanosomatida</taxon>
        <taxon>Trypanosomatidae</taxon>
        <taxon>Trypanosoma</taxon>
        <taxon>Schizotrypanum</taxon>
    </lineage>
</organism>
<proteinExistence type="predicted"/>
<dbReference type="VEuPathDB" id="TriTrypDB:TcCLB.509611.189"/>
<dbReference type="VEuPathDB" id="TriTrypDB:TcCL_NonESM11624"/>
<evidence type="ECO:0000313" key="1">
    <source>
        <dbReference type="EMBL" id="PWV03063.1"/>
    </source>
</evidence>
<accession>A0A2V2W5V6</accession>
<dbReference type="VEuPathDB" id="TriTrypDB:C4B63_1g1394"/>
<dbReference type="VEuPathDB" id="TriTrypDB:TcCLB.510855.4"/>